<dbReference type="Proteomes" id="UP000031950">
    <property type="component" value="Unassembled WGS sequence"/>
</dbReference>
<gene>
    <name evidence="2" type="ORF">KP77_11400</name>
</gene>
<keyword evidence="3" id="KW-1185">Reference proteome</keyword>
<evidence type="ECO:0000259" key="1">
    <source>
        <dbReference type="Pfam" id="PF08241"/>
    </source>
</evidence>
<dbReference type="STRING" id="135826.KP77_11400"/>
<dbReference type="Pfam" id="PF08241">
    <property type="entry name" value="Methyltransf_11"/>
    <property type="match status" value="1"/>
</dbReference>
<organism evidence="2 3">
    <name type="scientific">Jeotgalibacillus alimentarius</name>
    <dbReference type="NCBI Taxonomy" id="135826"/>
    <lineage>
        <taxon>Bacteria</taxon>
        <taxon>Bacillati</taxon>
        <taxon>Bacillota</taxon>
        <taxon>Bacilli</taxon>
        <taxon>Bacillales</taxon>
        <taxon>Caryophanaceae</taxon>
        <taxon>Jeotgalibacillus</taxon>
    </lineage>
</organism>
<dbReference type="Gene3D" id="3.40.50.150">
    <property type="entry name" value="Vaccinia Virus protein VP39"/>
    <property type="match status" value="1"/>
</dbReference>
<name>A0A0C2W6H6_9BACL</name>
<dbReference type="EMBL" id="JXRQ01000015">
    <property type="protein sequence ID" value="KIL51628.1"/>
    <property type="molecule type" value="Genomic_DNA"/>
</dbReference>
<sequence>MHHGKVSYLESAERRKAFSPEQLLDMIPLNESDHVLDFGAGTGYFTIPAAKRVEGKVYALDIDPYMLEMINIKAVKEQLLNIVPVEGSIEALPLPAESIDVVIVSLVLHEIKPLGPLLEQIKNTLKKDGYLVCLELEPKQSAGNAPRVTLEGMKQEMIEAGFDIKEVFFPTESLYLLIAQKTE</sequence>
<protein>
    <recommendedName>
        <fullName evidence="1">Methyltransferase type 11 domain-containing protein</fullName>
    </recommendedName>
</protein>
<evidence type="ECO:0000313" key="3">
    <source>
        <dbReference type="Proteomes" id="UP000031950"/>
    </source>
</evidence>
<comment type="caution">
    <text evidence="2">The sequence shown here is derived from an EMBL/GenBank/DDBJ whole genome shotgun (WGS) entry which is preliminary data.</text>
</comment>
<dbReference type="CDD" id="cd02440">
    <property type="entry name" value="AdoMet_MTases"/>
    <property type="match status" value="1"/>
</dbReference>
<reference evidence="2 3" key="1">
    <citation type="submission" date="2015-01" db="EMBL/GenBank/DDBJ databases">
        <title>Genome sequence of Jeotgalibacillus alimentarius.</title>
        <authorList>
            <person name="Goh K.M."/>
            <person name="Chan K.-G."/>
            <person name="Yaakop A.S."/>
            <person name="Ee R."/>
            <person name="Gan H.M."/>
            <person name="Chan C.S."/>
        </authorList>
    </citation>
    <scope>NUCLEOTIDE SEQUENCE [LARGE SCALE GENOMIC DNA]</scope>
    <source>
        <strain evidence="2 3">YKJ-13</strain>
    </source>
</reference>
<accession>A0A0C2W6H6</accession>
<dbReference type="PATRIC" id="fig|135826.4.peg.1135"/>
<feature type="domain" description="Methyltransferase type 11" evidence="1">
    <location>
        <begin position="36"/>
        <end position="133"/>
    </location>
</feature>
<dbReference type="InterPro" id="IPR029063">
    <property type="entry name" value="SAM-dependent_MTases_sf"/>
</dbReference>
<dbReference type="SUPFAM" id="SSF53335">
    <property type="entry name" value="S-adenosyl-L-methionine-dependent methyltransferases"/>
    <property type="match status" value="1"/>
</dbReference>
<dbReference type="PANTHER" id="PTHR43861">
    <property type="entry name" value="TRANS-ACONITATE 2-METHYLTRANSFERASE-RELATED"/>
    <property type="match status" value="1"/>
</dbReference>
<dbReference type="InterPro" id="IPR013216">
    <property type="entry name" value="Methyltransf_11"/>
</dbReference>
<dbReference type="RefSeq" id="WP_235420675.1">
    <property type="nucleotide sequence ID" value="NZ_JXRQ01000015.1"/>
</dbReference>
<proteinExistence type="predicted"/>
<dbReference type="AlphaFoldDB" id="A0A0C2W6H6"/>
<evidence type="ECO:0000313" key="2">
    <source>
        <dbReference type="EMBL" id="KIL51628.1"/>
    </source>
</evidence>
<dbReference type="GO" id="GO:0008757">
    <property type="term" value="F:S-adenosylmethionine-dependent methyltransferase activity"/>
    <property type="evidence" value="ECO:0007669"/>
    <property type="project" value="InterPro"/>
</dbReference>